<proteinExistence type="predicted"/>
<dbReference type="Proteomes" id="UP000324021">
    <property type="component" value="Unassembled WGS sequence"/>
</dbReference>
<accession>A0A1G6XCP8</accession>
<dbReference type="Pfam" id="PF06745">
    <property type="entry name" value="ATPase"/>
    <property type="match status" value="2"/>
</dbReference>
<protein>
    <submittedName>
        <fullName evidence="4">RecA-superfamily ATPase, KaiC/GvpD/RAD55 family</fullName>
    </submittedName>
</protein>
<evidence type="ECO:0000256" key="1">
    <source>
        <dbReference type="ARBA" id="ARBA00022741"/>
    </source>
</evidence>
<keyword evidence="1" id="KW-0547">Nucleotide-binding</keyword>
<evidence type="ECO:0000313" key="5">
    <source>
        <dbReference type="Proteomes" id="UP000324021"/>
    </source>
</evidence>
<dbReference type="InterPro" id="IPR027417">
    <property type="entry name" value="P-loop_NTPase"/>
</dbReference>
<dbReference type="InterPro" id="IPR010624">
    <property type="entry name" value="KaiC_dom"/>
</dbReference>
<dbReference type="GO" id="GO:0005524">
    <property type="term" value="F:ATP binding"/>
    <property type="evidence" value="ECO:0007669"/>
    <property type="project" value="UniProtKB-KW"/>
</dbReference>
<evidence type="ECO:0000313" key="4">
    <source>
        <dbReference type="EMBL" id="SDD75066.1"/>
    </source>
</evidence>
<name>A0A1G6XCP8_9EURY</name>
<sequence>MAVSTGIEKLDEILDGGFQENRTVLVTGPPGAGKSTLAMNFLQAGLENDEHCTYISTEQTPDELRDTFEPFSFDLTDESLTVLSLHARPGSGTDQYDQGTIVETYGADRTDDDIDRHLLRTLEGGDEIDDHSIDFTPANLREFFRFNISGDRVVVDSISGLRSVSENEQTYRRFLLDLIQLINDHHDATALFTAESSRPNTNGMQTGQFSVDELTQYNLHGVIRLQRNRLRGTDRRLLEILKMRGVAYDDRTFELVFGDEGIRILPENRTFSSTLRVTNHISTGIDGLDTLLGGGILSGESAVVQHDGKAEVGGILYVILSNILKENRSIALLPRINSQPLFLQSVFERLGTPMDDLLDDDRLFVFDHHGVWDDHQNIFKSAEDESGIKSAMTTIHDRSRSQGVVLSLDTNTLRHMLGEETTRQVRSWLQSSVVTPTDAIIDIHNPALLQDELAAFHVDLASQLLETWMNDTGLQYVQLHKSPTGDTGAVRLIEYLDKPPYVRVVT</sequence>
<organism evidence="4 5">
    <name type="scientific">Natrinema hispanicum</name>
    <dbReference type="NCBI Taxonomy" id="392421"/>
    <lineage>
        <taxon>Archaea</taxon>
        <taxon>Methanobacteriati</taxon>
        <taxon>Methanobacteriota</taxon>
        <taxon>Stenosarchaea group</taxon>
        <taxon>Halobacteria</taxon>
        <taxon>Halobacteriales</taxon>
        <taxon>Natrialbaceae</taxon>
        <taxon>Natrinema</taxon>
    </lineage>
</organism>
<dbReference type="SUPFAM" id="SSF52540">
    <property type="entry name" value="P-loop containing nucleoside triphosphate hydrolases"/>
    <property type="match status" value="1"/>
</dbReference>
<dbReference type="EMBL" id="FMZP01000045">
    <property type="protein sequence ID" value="SDD75066.1"/>
    <property type="molecule type" value="Genomic_DNA"/>
</dbReference>
<dbReference type="RefSeq" id="WP_149782580.1">
    <property type="nucleotide sequence ID" value="NZ_FMZP01000045.1"/>
</dbReference>
<feature type="domain" description="KaiC" evidence="3">
    <location>
        <begin position="1"/>
        <end position="278"/>
    </location>
</feature>
<dbReference type="PANTHER" id="PTHR43637:SF1">
    <property type="entry name" value="UPF0273 PROTEIN TM_0370"/>
    <property type="match status" value="1"/>
</dbReference>
<evidence type="ECO:0000259" key="3">
    <source>
        <dbReference type="PROSITE" id="PS51146"/>
    </source>
</evidence>
<dbReference type="Gene3D" id="3.40.50.300">
    <property type="entry name" value="P-loop containing nucleotide triphosphate hydrolases"/>
    <property type="match status" value="2"/>
</dbReference>
<dbReference type="PROSITE" id="PS51146">
    <property type="entry name" value="KAIC"/>
    <property type="match status" value="1"/>
</dbReference>
<dbReference type="AlphaFoldDB" id="A0A1G6XCP8"/>
<reference evidence="4 5" key="1">
    <citation type="submission" date="2016-10" db="EMBL/GenBank/DDBJ databases">
        <authorList>
            <person name="Varghese N."/>
            <person name="Submissions S."/>
        </authorList>
    </citation>
    <scope>NUCLEOTIDE SEQUENCE [LARGE SCALE GENOMIC DNA]</scope>
    <source>
        <strain evidence="4 5">CDM_1</strain>
    </source>
</reference>
<dbReference type="PANTHER" id="PTHR43637">
    <property type="entry name" value="UPF0273 PROTEIN TM_0370"/>
    <property type="match status" value="1"/>
</dbReference>
<evidence type="ECO:0000256" key="2">
    <source>
        <dbReference type="ARBA" id="ARBA00022840"/>
    </source>
</evidence>
<gene>
    <name evidence="4" type="ORF">SAMN05192552_104512</name>
</gene>
<dbReference type="InterPro" id="IPR014774">
    <property type="entry name" value="KaiC-like_dom"/>
</dbReference>
<keyword evidence="2" id="KW-0067">ATP-binding</keyword>